<evidence type="ECO:0000256" key="2">
    <source>
        <dbReference type="ARBA" id="ARBA00009072"/>
    </source>
</evidence>
<evidence type="ECO:0000256" key="1">
    <source>
        <dbReference type="ARBA" id="ARBA00004123"/>
    </source>
</evidence>
<dbReference type="EMBL" id="ML122253">
    <property type="protein sequence ID" value="RPD64914.1"/>
    <property type="molecule type" value="Genomic_DNA"/>
</dbReference>
<dbReference type="GO" id="GO:0071013">
    <property type="term" value="C:catalytic step 2 spliceosome"/>
    <property type="evidence" value="ECO:0007669"/>
    <property type="project" value="TreeGrafter"/>
</dbReference>
<accession>A0A5C2SNP8</accession>
<comment type="similarity">
    <text evidence="2">Belongs to the ESS2 family.</text>
</comment>
<dbReference type="Pfam" id="PF09751">
    <property type="entry name" value="Es2"/>
    <property type="match status" value="1"/>
</dbReference>
<dbReference type="Proteomes" id="UP000313359">
    <property type="component" value="Unassembled WGS sequence"/>
</dbReference>
<feature type="compositionally biased region" description="Basic and acidic residues" evidence="4">
    <location>
        <begin position="412"/>
        <end position="422"/>
    </location>
</feature>
<sequence>MSSTPGPFSQPVRSLNRQVVLEEDEYTEALSHIIARDFFPSLVHLDATNNYLDALRSEDPQLIQASVRRLEDLQTPVSRRGRPWQTPSQTPYAAGPSDTPLRTPRTESGEAPAKRARLDTDMSLDAFQARYTSEDNSSFTQILEDENRRRKEKYGWAWDAQRRVEAQRDRMIEGRERMLIEAPSGAGVKEKFQIEAPQPAGLIEAAPAEPQVVYKDEDEEVEDLLDGTYKAPPVPEQTQTALIRVKKDSEGVVDVMAPKKDTRPAGVDGWKFKARNALMFPPDSDVSPYDPAVSKALEDAKGPPKAVKHGNTRLPEQEEKLDHSISAPPSPTRSRIDAAIAGTPYRPKSPTNDIHSLVSSIPSPTPSELGPAAVKQLMTWGTLNATPRVLSQSDDPHDIPTPATPFRIAEPSSRERLSHKLSSDAAKSLRTKASLLGGVPLLSRSSAGSSRRTSMPPPSWTPRKAEAPGSLTPAAQRLLHKTMGTAASRRADAMGRLAGWEGDRKDRDLQKVRWTPTPSPVTRRG</sequence>
<evidence type="ECO:0000313" key="5">
    <source>
        <dbReference type="EMBL" id="RPD64914.1"/>
    </source>
</evidence>
<feature type="region of interest" description="Disordered" evidence="4">
    <location>
        <begin position="497"/>
        <end position="525"/>
    </location>
</feature>
<dbReference type="OrthoDB" id="19679at2759"/>
<feature type="compositionally biased region" description="Low complexity" evidence="4">
    <location>
        <begin position="443"/>
        <end position="454"/>
    </location>
</feature>
<gene>
    <name evidence="5" type="ORF">L227DRAFT_494320</name>
</gene>
<evidence type="ECO:0008006" key="7">
    <source>
        <dbReference type="Google" id="ProtNLM"/>
    </source>
</evidence>
<keyword evidence="6" id="KW-1185">Reference proteome</keyword>
<dbReference type="PANTHER" id="PTHR12940">
    <property type="entry name" value="ES-2 PROTEIN - RELATED"/>
    <property type="match status" value="1"/>
</dbReference>
<evidence type="ECO:0000313" key="6">
    <source>
        <dbReference type="Proteomes" id="UP000313359"/>
    </source>
</evidence>
<feature type="region of interest" description="Disordered" evidence="4">
    <location>
        <begin position="440"/>
        <end position="471"/>
    </location>
</feature>
<feature type="region of interest" description="Disordered" evidence="4">
    <location>
        <begin position="388"/>
        <end position="425"/>
    </location>
</feature>
<evidence type="ECO:0000256" key="4">
    <source>
        <dbReference type="SAM" id="MobiDB-lite"/>
    </source>
</evidence>
<feature type="compositionally biased region" description="Basic and acidic residues" evidence="4">
    <location>
        <begin position="501"/>
        <end position="511"/>
    </location>
</feature>
<organism evidence="5 6">
    <name type="scientific">Lentinus tigrinus ALCF2SS1-6</name>
    <dbReference type="NCBI Taxonomy" id="1328759"/>
    <lineage>
        <taxon>Eukaryota</taxon>
        <taxon>Fungi</taxon>
        <taxon>Dikarya</taxon>
        <taxon>Basidiomycota</taxon>
        <taxon>Agaricomycotina</taxon>
        <taxon>Agaricomycetes</taxon>
        <taxon>Polyporales</taxon>
        <taxon>Polyporaceae</taxon>
        <taxon>Lentinus</taxon>
    </lineage>
</organism>
<protein>
    <recommendedName>
        <fullName evidence="7">Nuclear protein DGCR14</fullName>
    </recommendedName>
</protein>
<dbReference type="PANTHER" id="PTHR12940:SF0">
    <property type="entry name" value="SPLICING FACTOR ESS-2 HOMOLOG"/>
    <property type="match status" value="1"/>
</dbReference>
<feature type="region of interest" description="Disordered" evidence="4">
    <location>
        <begin position="286"/>
        <end position="370"/>
    </location>
</feature>
<dbReference type="STRING" id="1328759.A0A5C2SNP8"/>
<feature type="region of interest" description="Disordered" evidence="4">
    <location>
        <begin position="74"/>
        <end position="115"/>
    </location>
</feature>
<feature type="compositionally biased region" description="Polar residues" evidence="4">
    <location>
        <begin position="349"/>
        <end position="362"/>
    </location>
</feature>
<feature type="compositionally biased region" description="Basic and acidic residues" evidence="4">
    <location>
        <begin position="104"/>
        <end position="115"/>
    </location>
</feature>
<dbReference type="InterPro" id="IPR019148">
    <property type="entry name" value="Nuclear_protein_DGCR14_ESS-2"/>
</dbReference>
<dbReference type="AlphaFoldDB" id="A0A5C2SNP8"/>
<evidence type="ECO:0000256" key="3">
    <source>
        <dbReference type="ARBA" id="ARBA00023242"/>
    </source>
</evidence>
<name>A0A5C2SNP8_9APHY</name>
<reference evidence="5" key="1">
    <citation type="journal article" date="2018" name="Genome Biol. Evol.">
        <title>Genomics and development of Lentinus tigrinus, a white-rot wood-decaying mushroom with dimorphic fruiting bodies.</title>
        <authorList>
            <person name="Wu B."/>
            <person name="Xu Z."/>
            <person name="Knudson A."/>
            <person name="Carlson A."/>
            <person name="Chen N."/>
            <person name="Kovaka S."/>
            <person name="LaButti K."/>
            <person name="Lipzen A."/>
            <person name="Pennachio C."/>
            <person name="Riley R."/>
            <person name="Schakwitz W."/>
            <person name="Umezawa K."/>
            <person name="Ohm R.A."/>
            <person name="Grigoriev I.V."/>
            <person name="Nagy L.G."/>
            <person name="Gibbons J."/>
            <person name="Hibbett D."/>
        </authorList>
    </citation>
    <scope>NUCLEOTIDE SEQUENCE [LARGE SCALE GENOMIC DNA]</scope>
    <source>
        <strain evidence="5">ALCF2SS1-6</strain>
    </source>
</reference>
<proteinExistence type="inferred from homology"/>
<comment type="subcellular location">
    <subcellularLocation>
        <location evidence="1">Nucleus</location>
    </subcellularLocation>
</comment>
<keyword evidence="3" id="KW-0539">Nucleus</keyword>